<evidence type="ECO:0000313" key="2">
    <source>
        <dbReference type="EMBL" id="MEF3078909.1"/>
    </source>
</evidence>
<evidence type="ECO:0000313" key="3">
    <source>
        <dbReference type="Proteomes" id="UP001356704"/>
    </source>
</evidence>
<gene>
    <name evidence="2" type="ORF">V1468_07835</name>
</gene>
<dbReference type="PANTHER" id="PTHR30441:SF8">
    <property type="entry name" value="DUF748 DOMAIN-CONTAINING PROTEIN"/>
    <property type="match status" value="1"/>
</dbReference>
<comment type="caution">
    <text evidence="2">The sequence shown here is derived from an EMBL/GenBank/DDBJ whole genome shotgun (WGS) entry which is preliminary data.</text>
</comment>
<evidence type="ECO:0000256" key="1">
    <source>
        <dbReference type="SAM" id="Phobius"/>
    </source>
</evidence>
<keyword evidence="3" id="KW-1185">Reference proteome</keyword>
<protein>
    <submittedName>
        <fullName evidence="2">AsmA-like C-terminal region-containing protein</fullName>
    </submittedName>
</protein>
<dbReference type="PANTHER" id="PTHR30441">
    <property type="entry name" value="DUF748 DOMAIN-CONTAINING PROTEIN"/>
    <property type="match status" value="1"/>
</dbReference>
<proteinExistence type="predicted"/>
<name>A0ABU7W701_9FLAO</name>
<feature type="transmembrane region" description="Helical" evidence="1">
    <location>
        <begin position="12"/>
        <end position="33"/>
    </location>
</feature>
<sequence length="991" mass="111160">MRVNRITKRIGLFLISFVIVVLMIIAILLNFIFTPQKITPKIVEILNENINGSVEIESVELTFFSSFPRFGLKVKEGSIFPNSLFNSKDTLANFSEARVSFNLYQYLKNDNIDIYEITLKEPNINIQMDSLGNYNFDILKTSAINEEDTDTVSSLNINNINLRKFNIEKAHVLYQDGISKVNYEAEGFNTTIKARKNNNELYLNINSTNELVSLYKVPEKRFKIRNIGVNSEVTFNKVDTLLTISKSDLSINDIHFATAGTIKPEPEKKQVIVNLAATLKSNTLKNFIELIPSTILNKKSIETQGGVSLTVNTNGIYGNGKYPKISSVLTINKGALKYKEFPGTIDNLDVELQGDFFMDNSQPSNVEVKTLNIQGTGLQLNANGKGNNILHPNAVFSMALNTDIDFTKLYQNFPIDKEITSQGNILADLKTSFNLKELKAQDYNNVNVEGKVVVNDLNISAPTKGAYIKSKNLTAIFNKNQDDAHPLSGSLQLEKTEMEIKEALEFSSEKLNALINFEKKSKNETVLNVNASINDLSYKTKKDTTFLLVRKAKVDLGLTPEKDRSLSAISSSFTIDSVAVGQGKYWVGIQQGNYSFILNQNPNKKWDVNGNVGFNNLYASFPESHLPIQMPATKLSLNNDNVTLNNAVVNYGESNATITGAVKNLEGFKNGKTVSANLKLSSTNINANELMGMFSGINVETEKEEKINTNDSVYSQKQAFKIPKNLQFSFITDIDNIEFAGLHLEDVHGGLELMNGHLQLKKLQLKTLAANVEGNIDYEAKSNQQANLDFNLHLRQVKMNEIQNLMPVLDTLFPITKSFVGKADFSIKASSQLDKHLNFNLKTFKGVAALKARNIMVLDGPAFRDLAKTFMFKNKKEVTPIESLDLEMEFEGDKLIIYPALLEIDRYKLAVGGEQYLNLSYKYHISVLKSPVPFKTGVDISGKDFDDYDIDLTTAKYKYYFTDKERLLKKADSTIIKKKQFIRSELNLLEN</sequence>
<keyword evidence="1" id="KW-0472">Membrane</keyword>
<dbReference type="RefSeq" id="WP_331809685.1">
    <property type="nucleotide sequence ID" value="NZ_JAZHOU010000002.1"/>
</dbReference>
<keyword evidence="1" id="KW-1133">Transmembrane helix</keyword>
<accession>A0ABU7W701</accession>
<dbReference type="EMBL" id="JAZHOU010000002">
    <property type="protein sequence ID" value="MEF3078909.1"/>
    <property type="molecule type" value="Genomic_DNA"/>
</dbReference>
<keyword evidence="1" id="KW-0812">Transmembrane</keyword>
<dbReference type="InterPro" id="IPR052894">
    <property type="entry name" value="AsmA-related"/>
</dbReference>
<organism evidence="2 3">
    <name type="scientific">Winogradskyella poriferorum</name>
    <dbReference type="NCBI Taxonomy" id="307627"/>
    <lineage>
        <taxon>Bacteria</taxon>
        <taxon>Pseudomonadati</taxon>
        <taxon>Bacteroidota</taxon>
        <taxon>Flavobacteriia</taxon>
        <taxon>Flavobacteriales</taxon>
        <taxon>Flavobacteriaceae</taxon>
        <taxon>Winogradskyella</taxon>
    </lineage>
</organism>
<dbReference type="Proteomes" id="UP001356704">
    <property type="component" value="Unassembled WGS sequence"/>
</dbReference>
<reference evidence="2 3" key="1">
    <citation type="submission" date="2024-02" db="EMBL/GenBank/DDBJ databases">
        <title>Winogradskyella poriferorum JCM 12885.</title>
        <authorList>
            <person name="Zhang D.-F."/>
            <person name="Fu Z.-Y."/>
        </authorList>
    </citation>
    <scope>NUCLEOTIDE SEQUENCE [LARGE SCALE GENOMIC DNA]</scope>
    <source>
        <strain evidence="2 3">JCM 12885</strain>
    </source>
</reference>